<dbReference type="EMBL" id="KV454428">
    <property type="protein sequence ID" value="ODQ81116.1"/>
    <property type="molecule type" value="Genomic_DNA"/>
</dbReference>
<organism evidence="1 2">
    <name type="scientific">Babjeviella inositovora NRRL Y-12698</name>
    <dbReference type="NCBI Taxonomy" id="984486"/>
    <lineage>
        <taxon>Eukaryota</taxon>
        <taxon>Fungi</taxon>
        <taxon>Dikarya</taxon>
        <taxon>Ascomycota</taxon>
        <taxon>Saccharomycotina</taxon>
        <taxon>Pichiomycetes</taxon>
        <taxon>Serinales incertae sedis</taxon>
        <taxon>Babjeviella</taxon>
    </lineage>
</organism>
<evidence type="ECO:0000313" key="1">
    <source>
        <dbReference type="EMBL" id="ODQ81116.1"/>
    </source>
</evidence>
<proteinExistence type="predicted"/>
<sequence>MRSLVGGEATWPQAGFVFATGNISHGKKKQGSHILYTGQLGVSYRMRLVYSESGKPKQLQALFATSQLLLKKKIFKITGD</sequence>
<evidence type="ECO:0000313" key="2">
    <source>
        <dbReference type="Proteomes" id="UP000094336"/>
    </source>
</evidence>
<reference evidence="2" key="1">
    <citation type="submission" date="2016-05" db="EMBL/GenBank/DDBJ databases">
        <title>Comparative genomics of biotechnologically important yeasts.</title>
        <authorList>
            <consortium name="DOE Joint Genome Institute"/>
            <person name="Riley R."/>
            <person name="Haridas S."/>
            <person name="Wolfe K.H."/>
            <person name="Lopes M.R."/>
            <person name="Hittinger C.T."/>
            <person name="Goker M."/>
            <person name="Salamov A."/>
            <person name="Wisecaver J."/>
            <person name="Long T.M."/>
            <person name="Aerts A.L."/>
            <person name="Barry K."/>
            <person name="Choi C."/>
            <person name="Clum A."/>
            <person name="Coughlan A.Y."/>
            <person name="Deshpande S."/>
            <person name="Douglass A.P."/>
            <person name="Hanson S.J."/>
            <person name="Klenk H.-P."/>
            <person name="Labutti K."/>
            <person name="Lapidus A."/>
            <person name="Lindquist E."/>
            <person name="Lipzen A."/>
            <person name="Meier-Kolthoff J.P."/>
            <person name="Ohm R.A."/>
            <person name="Otillar R.P."/>
            <person name="Pangilinan J."/>
            <person name="Peng Y."/>
            <person name="Rokas A."/>
            <person name="Rosa C.A."/>
            <person name="Scheuner C."/>
            <person name="Sibirny A.A."/>
            <person name="Slot J.C."/>
            <person name="Stielow J.B."/>
            <person name="Sun H."/>
            <person name="Kurtzman C.P."/>
            <person name="Blackwell M."/>
            <person name="Grigoriev I.V."/>
            <person name="Jeffries T.W."/>
        </authorList>
    </citation>
    <scope>NUCLEOTIDE SEQUENCE [LARGE SCALE GENOMIC DNA]</scope>
    <source>
        <strain evidence="2">NRRL Y-12698</strain>
    </source>
</reference>
<dbReference type="RefSeq" id="XP_018986444.1">
    <property type="nucleotide sequence ID" value="XM_019128280.1"/>
</dbReference>
<keyword evidence="2" id="KW-1185">Reference proteome</keyword>
<name>A0A1E3QTV3_9ASCO</name>
<dbReference type="GeneID" id="30146133"/>
<gene>
    <name evidence="1" type="ORF">BABINDRAFT_160520</name>
</gene>
<protein>
    <submittedName>
        <fullName evidence="1">Uncharacterized protein</fullName>
    </submittedName>
</protein>
<dbReference type="AlphaFoldDB" id="A0A1E3QTV3"/>
<accession>A0A1E3QTV3</accession>
<dbReference type="Proteomes" id="UP000094336">
    <property type="component" value="Unassembled WGS sequence"/>
</dbReference>